<evidence type="ECO:0000313" key="5">
    <source>
        <dbReference type="Proteomes" id="UP000254374"/>
    </source>
</evidence>
<proteinExistence type="predicted"/>
<evidence type="ECO:0000256" key="1">
    <source>
        <dbReference type="SAM" id="MobiDB-lite"/>
    </source>
</evidence>
<dbReference type="RefSeq" id="WP_058468680.1">
    <property type="nucleotide sequence ID" value="NZ_CAAAIX010000015.1"/>
</dbReference>
<reference evidence="3 5" key="2">
    <citation type="submission" date="2018-06" db="EMBL/GenBank/DDBJ databases">
        <authorList>
            <consortium name="Pathogen Informatics"/>
            <person name="Doyle S."/>
        </authorList>
    </citation>
    <scope>NUCLEOTIDE SEQUENCE [LARGE SCALE GENOMIC DNA]</scope>
    <source>
        <strain evidence="3 5">NCTC11401</strain>
    </source>
</reference>
<evidence type="ECO:0008006" key="6">
    <source>
        <dbReference type="Google" id="ProtNLM"/>
    </source>
</evidence>
<name>A0A377GKR6_9GAMM</name>
<dbReference type="Proteomes" id="UP000186808">
    <property type="component" value="Unassembled WGS sequence"/>
</dbReference>
<protein>
    <recommendedName>
        <fullName evidence="6">RNA binding protein (Contains ribosomal protein S1 domain)</fullName>
    </recommendedName>
</protein>
<evidence type="ECO:0000313" key="2">
    <source>
        <dbReference type="EMBL" id="SIR22369.1"/>
    </source>
</evidence>
<dbReference type="STRING" id="464.Lgor_2210"/>
<evidence type="ECO:0000313" key="3">
    <source>
        <dbReference type="EMBL" id="STO25396.1"/>
    </source>
</evidence>
<accession>A0A377GKR6</accession>
<feature type="region of interest" description="Disordered" evidence="1">
    <location>
        <begin position="218"/>
        <end position="247"/>
    </location>
</feature>
<gene>
    <name evidence="3" type="ORF">NCTC11401_02231</name>
    <name evidence="2" type="ORF">SAMN05421777_10879</name>
</gene>
<dbReference type="OrthoDB" id="5651859at2"/>
<sequence length="247" mass="29481">MIILYIPFHENNDLIVRAIHWKNTLKDQKILILQHGNPIDYDLLNQEHLNIYILAHGVNHLLEHFRLTSNYPVTSQTTCLGVNQIADRFNSDFVHLHFRVRNIKLYFCNNQGNQKAIAELFHKNLVLFDASINYYAGTVFSPSNNNKKYSLYHGQWYRSSRVRKTLRMETYLDSVEKMDIKTLTMHNFFSDAKQKHIDAYFQSRKKAYHEQLMQMRKIKTSHQEQNRDEMKDKKNDNVPSLLCQQRY</sequence>
<dbReference type="Proteomes" id="UP000254374">
    <property type="component" value="Unassembled WGS sequence"/>
</dbReference>
<keyword evidence="4" id="KW-1185">Reference proteome</keyword>
<dbReference type="AlphaFoldDB" id="A0A377GKR6"/>
<dbReference type="EMBL" id="UGGV01000001">
    <property type="protein sequence ID" value="STO25396.1"/>
    <property type="molecule type" value="Genomic_DNA"/>
</dbReference>
<feature type="compositionally biased region" description="Basic and acidic residues" evidence="1">
    <location>
        <begin position="221"/>
        <end position="236"/>
    </location>
</feature>
<reference evidence="2 4" key="1">
    <citation type="submission" date="2017-01" db="EMBL/GenBank/DDBJ databases">
        <authorList>
            <person name="Varghese N."/>
            <person name="Submissions S."/>
        </authorList>
    </citation>
    <scope>NUCLEOTIDE SEQUENCE [LARGE SCALE GENOMIC DNA]</scope>
    <source>
        <strain evidence="2 4">ATCC 33342</strain>
    </source>
</reference>
<evidence type="ECO:0000313" key="4">
    <source>
        <dbReference type="Proteomes" id="UP000186808"/>
    </source>
</evidence>
<organism evidence="3 5">
    <name type="scientific">Fluoribacter gormanii</name>
    <dbReference type="NCBI Taxonomy" id="464"/>
    <lineage>
        <taxon>Bacteria</taxon>
        <taxon>Pseudomonadati</taxon>
        <taxon>Pseudomonadota</taxon>
        <taxon>Gammaproteobacteria</taxon>
        <taxon>Legionellales</taxon>
        <taxon>Legionellaceae</taxon>
        <taxon>Fluoribacter</taxon>
    </lineage>
</organism>
<dbReference type="EMBL" id="FTNL01000008">
    <property type="protein sequence ID" value="SIR22369.1"/>
    <property type="molecule type" value="Genomic_DNA"/>
</dbReference>